<dbReference type="NCBIfam" id="TIGR00848">
    <property type="entry name" value="fruA"/>
    <property type="match status" value="1"/>
</dbReference>
<organism evidence="8 9">
    <name type="scientific">Paenibacillus prosopidis</name>
    <dbReference type="NCBI Taxonomy" id="630520"/>
    <lineage>
        <taxon>Bacteria</taxon>
        <taxon>Bacillati</taxon>
        <taxon>Bacillota</taxon>
        <taxon>Bacilli</taxon>
        <taxon>Bacillales</taxon>
        <taxon>Paenibacillaceae</taxon>
        <taxon>Paenibacillus</taxon>
    </lineage>
</organism>
<comment type="caution">
    <text evidence="8">The sequence shown here is derived from an EMBL/GenBank/DDBJ whole genome shotgun (WGS) entry which is preliminary data.</text>
</comment>
<dbReference type="PANTHER" id="PTHR47738:SF2">
    <property type="entry name" value="PTS SYSTEM FRUCTOSE-LIKE EIIA COMPONENT"/>
    <property type="match status" value="1"/>
</dbReference>
<protein>
    <submittedName>
        <fullName evidence="8">PTS system D-mannose-specific IIA component (Fru family)</fullName>
    </submittedName>
</protein>
<dbReference type="CDD" id="cd00211">
    <property type="entry name" value="PTS_IIA_fru"/>
    <property type="match status" value="1"/>
</dbReference>
<evidence type="ECO:0000256" key="4">
    <source>
        <dbReference type="ARBA" id="ARBA00022597"/>
    </source>
</evidence>
<evidence type="ECO:0000256" key="2">
    <source>
        <dbReference type="ARBA" id="ARBA00022448"/>
    </source>
</evidence>
<dbReference type="InterPro" id="IPR016152">
    <property type="entry name" value="PTrfase/Anion_transptr"/>
</dbReference>
<gene>
    <name evidence="8" type="ORF">DFP97_107185</name>
</gene>
<accession>A0A368W6T4</accession>
<dbReference type="EMBL" id="QPJD01000007">
    <property type="protein sequence ID" value="RCW47983.1"/>
    <property type="molecule type" value="Genomic_DNA"/>
</dbReference>
<dbReference type="GO" id="GO:0016020">
    <property type="term" value="C:membrane"/>
    <property type="evidence" value="ECO:0007669"/>
    <property type="project" value="InterPro"/>
</dbReference>
<dbReference type="PROSITE" id="PS00372">
    <property type="entry name" value="PTS_EIIA_TYPE_2_HIS"/>
    <property type="match status" value="1"/>
</dbReference>
<dbReference type="Pfam" id="PF00359">
    <property type="entry name" value="PTS_EIIA_2"/>
    <property type="match status" value="1"/>
</dbReference>
<dbReference type="AlphaFoldDB" id="A0A368W6T4"/>
<keyword evidence="5" id="KW-0808">Transferase</keyword>
<dbReference type="PROSITE" id="PS51094">
    <property type="entry name" value="PTS_EIIA_TYPE_2"/>
    <property type="match status" value="1"/>
</dbReference>
<evidence type="ECO:0000313" key="8">
    <source>
        <dbReference type="EMBL" id="RCW47983.1"/>
    </source>
</evidence>
<dbReference type="GO" id="GO:0008982">
    <property type="term" value="F:protein-N(PI)-phosphohistidine-sugar phosphotransferase activity"/>
    <property type="evidence" value="ECO:0007669"/>
    <property type="project" value="InterPro"/>
</dbReference>
<dbReference type="PANTHER" id="PTHR47738">
    <property type="entry name" value="PTS SYSTEM FRUCTOSE-LIKE EIIA COMPONENT-RELATED"/>
    <property type="match status" value="1"/>
</dbReference>
<dbReference type="FunFam" id="3.40.930.10:FF:000009">
    <property type="entry name" value="PTS system, fructose specific IIABC component"/>
    <property type="match status" value="1"/>
</dbReference>
<dbReference type="InterPro" id="IPR051541">
    <property type="entry name" value="PTS_SugarTrans_NitroReg"/>
</dbReference>
<dbReference type="SUPFAM" id="SSF55804">
    <property type="entry name" value="Phoshotransferase/anion transport protein"/>
    <property type="match status" value="1"/>
</dbReference>
<dbReference type="GO" id="GO:0005737">
    <property type="term" value="C:cytoplasm"/>
    <property type="evidence" value="ECO:0007669"/>
    <property type="project" value="UniProtKB-SubCell"/>
</dbReference>
<keyword evidence="3" id="KW-0597">Phosphoprotein</keyword>
<evidence type="ECO:0000256" key="3">
    <source>
        <dbReference type="ARBA" id="ARBA00022553"/>
    </source>
</evidence>
<dbReference type="OrthoDB" id="95460at2"/>
<dbReference type="GO" id="GO:0009401">
    <property type="term" value="P:phosphoenolpyruvate-dependent sugar phosphotransferase system"/>
    <property type="evidence" value="ECO:0007669"/>
    <property type="project" value="UniProtKB-KW"/>
</dbReference>
<dbReference type="InterPro" id="IPR002178">
    <property type="entry name" value="PTS_EIIA_type-2_dom"/>
</dbReference>
<keyword evidence="9" id="KW-1185">Reference proteome</keyword>
<comment type="subcellular location">
    <subcellularLocation>
        <location evidence="1">Cytoplasm</location>
    </subcellularLocation>
</comment>
<feature type="domain" description="PTS EIIA type-2" evidence="7">
    <location>
        <begin position="5"/>
        <end position="150"/>
    </location>
</feature>
<dbReference type="Gene3D" id="3.40.930.10">
    <property type="entry name" value="Mannitol-specific EII, Chain A"/>
    <property type="match status" value="1"/>
</dbReference>
<evidence type="ECO:0000256" key="1">
    <source>
        <dbReference type="ARBA" id="ARBA00004496"/>
    </source>
</evidence>
<evidence type="ECO:0000313" key="9">
    <source>
        <dbReference type="Proteomes" id="UP000252415"/>
    </source>
</evidence>
<name>A0A368W6T4_9BACL</name>
<dbReference type="Proteomes" id="UP000252415">
    <property type="component" value="Unassembled WGS sequence"/>
</dbReference>
<keyword evidence="6" id="KW-0598">Phosphotransferase system</keyword>
<keyword evidence="4" id="KW-0762">Sugar transport</keyword>
<evidence type="ECO:0000259" key="7">
    <source>
        <dbReference type="PROSITE" id="PS51094"/>
    </source>
</evidence>
<evidence type="ECO:0000256" key="6">
    <source>
        <dbReference type="ARBA" id="ARBA00022683"/>
    </source>
</evidence>
<proteinExistence type="predicted"/>
<sequence>MNVNALLDKQSILIPLDISDKTECIQAMVDALALSGCVTDKSAYLEAVMNREKTGSTGIGFGVAIPHGKSAGVSKPGLAFAKLAKKTDWDSLDGEPVSAVFMIAVPEAAAGNEHLQILIAISRKLIDEEFRNKLFAVQDSEELIGLLQTI</sequence>
<reference evidence="8 9" key="1">
    <citation type="submission" date="2018-07" db="EMBL/GenBank/DDBJ databases">
        <title>Genomic Encyclopedia of Type Strains, Phase III (KMG-III): the genomes of soil and plant-associated and newly described type strains.</title>
        <authorList>
            <person name="Whitman W."/>
        </authorList>
    </citation>
    <scope>NUCLEOTIDE SEQUENCE [LARGE SCALE GENOMIC DNA]</scope>
    <source>
        <strain evidence="8 9">CECT 7506</strain>
    </source>
</reference>
<keyword evidence="2" id="KW-0813">Transport</keyword>
<evidence type="ECO:0000256" key="5">
    <source>
        <dbReference type="ARBA" id="ARBA00022679"/>
    </source>
</evidence>
<dbReference type="InterPro" id="IPR004715">
    <property type="entry name" value="PTS_IIA_fruc"/>
</dbReference>
<dbReference type="RefSeq" id="WP_114380382.1">
    <property type="nucleotide sequence ID" value="NZ_QPJD01000007.1"/>
</dbReference>